<protein>
    <submittedName>
        <fullName evidence="2">YqeG family HAD IIIA-type phosphatase</fullName>
    </submittedName>
</protein>
<accession>A0AAU0US87</accession>
<gene>
    <name evidence="2" type="ORF">MFMK1_002980</name>
</gene>
<organism evidence="2 3">
    <name type="scientific">Metallumcola ferriviriculae</name>
    <dbReference type="NCBI Taxonomy" id="3039180"/>
    <lineage>
        <taxon>Bacteria</taxon>
        <taxon>Bacillati</taxon>
        <taxon>Bacillota</taxon>
        <taxon>Clostridia</taxon>
        <taxon>Neomoorellales</taxon>
        <taxon>Desulfitibacteraceae</taxon>
        <taxon>Metallumcola</taxon>
    </lineage>
</organism>
<dbReference type="PANTHER" id="PTHR43316">
    <property type="entry name" value="HYDROLASE, HALOACID DELAHOGENASE-RELATED"/>
    <property type="match status" value="1"/>
</dbReference>
<reference evidence="2 3" key="1">
    <citation type="submission" date="2023-04" db="EMBL/GenBank/DDBJ databases">
        <authorList>
            <person name="Hsu D."/>
        </authorList>
    </citation>
    <scope>NUCLEOTIDE SEQUENCE [LARGE SCALE GENOMIC DNA]</scope>
    <source>
        <strain evidence="2 3">MK1</strain>
    </source>
</reference>
<dbReference type="Gene3D" id="3.40.50.1000">
    <property type="entry name" value="HAD superfamily/HAD-like"/>
    <property type="match status" value="1"/>
</dbReference>
<dbReference type="NCBIfam" id="TIGR01668">
    <property type="entry name" value="YqeG_hyp_ppase"/>
    <property type="match status" value="1"/>
</dbReference>
<evidence type="ECO:0000313" key="2">
    <source>
        <dbReference type="EMBL" id="WRO23131.1"/>
    </source>
</evidence>
<dbReference type="SUPFAM" id="SSF56784">
    <property type="entry name" value="HAD-like"/>
    <property type="match status" value="1"/>
</dbReference>
<keyword evidence="1" id="KW-0378">Hydrolase</keyword>
<evidence type="ECO:0000256" key="1">
    <source>
        <dbReference type="ARBA" id="ARBA00022801"/>
    </source>
</evidence>
<dbReference type="InterPro" id="IPR036412">
    <property type="entry name" value="HAD-like_sf"/>
</dbReference>
<name>A0AAU0US87_9FIRM</name>
<dbReference type="InterPro" id="IPR010021">
    <property type="entry name" value="PGPP1/Gep4"/>
</dbReference>
<evidence type="ECO:0000313" key="3">
    <source>
        <dbReference type="Proteomes" id="UP001329915"/>
    </source>
</evidence>
<dbReference type="AlphaFoldDB" id="A0AAU0US87"/>
<dbReference type="InterPro" id="IPR051540">
    <property type="entry name" value="S-2-haloacid_dehalogenase"/>
</dbReference>
<dbReference type="KEGG" id="dbc:MFMK1_002980"/>
<dbReference type="EMBL" id="CP121694">
    <property type="protein sequence ID" value="WRO23131.1"/>
    <property type="molecule type" value="Genomic_DNA"/>
</dbReference>
<dbReference type="CDD" id="cd16416">
    <property type="entry name" value="HAD_BsYqeG-like"/>
    <property type="match status" value="1"/>
</dbReference>
<dbReference type="PANTHER" id="PTHR43316:SF8">
    <property type="entry name" value="HAD FAMILY HYDROLASE"/>
    <property type="match status" value="1"/>
</dbReference>
<dbReference type="RefSeq" id="WP_366922518.1">
    <property type="nucleotide sequence ID" value="NZ_CP121694.1"/>
</dbReference>
<dbReference type="Proteomes" id="UP001329915">
    <property type="component" value="Chromosome"/>
</dbReference>
<sequence>MNILRPDLYVDSLHDIPMGRLHNKGIRGFVLDLDNTITEWNNKEVTPEVIEWFKKADAKGFKLCIASNNNEDRVARVGRMLGVPFLSKAAKPRRRAYRKALSLLELDQKELAVVGDQVFTDVLGGNRAGLYTILVAPISSVEFFGTRIMRRVERLVLPFLSKNEVK</sequence>
<dbReference type="InterPro" id="IPR006549">
    <property type="entry name" value="HAD-SF_hydro_IIIA"/>
</dbReference>
<dbReference type="InterPro" id="IPR023214">
    <property type="entry name" value="HAD_sf"/>
</dbReference>
<dbReference type="GO" id="GO:0008962">
    <property type="term" value="F:phosphatidylglycerophosphatase activity"/>
    <property type="evidence" value="ECO:0007669"/>
    <property type="project" value="InterPro"/>
</dbReference>
<dbReference type="Pfam" id="PF00702">
    <property type="entry name" value="Hydrolase"/>
    <property type="match status" value="1"/>
</dbReference>
<dbReference type="NCBIfam" id="TIGR01662">
    <property type="entry name" value="HAD-SF-IIIA"/>
    <property type="match status" value="1"/>
</dbReference>
<proteinExistence type="predicted"/>
<keyword evidence="3" id="KW-1185">Reference proteome</keyword>